<name>A0AA37PI18_9PEZI</name>
<dbReference type="GO" id="GO:0003677">
    <property type="term" value="F:DNA binding"/>
    <property type="evidence" value="ECO:0007669"/>
    <property type="project" value="TreeGrafter"/>
</dbReference>
<evidence type="ECO:0000313" key="2">
    <source>
        <dbReference type="EMBL" id="GKT52624.1"/>
    </source>
</evidence>
<dbReference type="GeneID" id="73333607"/>
<sequence length="641" mass="72165">MATYYGMVTTKEDAITIINACIVGCLPIFQRQLNNKEYQFIQPGTVFVWDRNESAIQTSTDGRRWNSYRKSGPFEWFFEKPYKAVGLIKTVFSTDMSGRCFRLVCYSKADPKIPKHQQPSQDNDLKQRIAARTSHLNNYTTYVTKEEPKVHQTLCMPQKYLPEIKPLQTGPSRCVQFPSSVATPQEQAASLCSGSSSIRKCEVGSERCSVPVSTWTTLLPADPSFGLSSQVPCITQGISSKPEVVRTDWSQNLGSANHLASPQNQVDDTEESVKHKDVDVVPSTDLLHDRLLEVENRLSEGINTLGNGEYGHLGQATLEEYVSWLRCLNIIHLCYCDEPSSPLGLGSRYTFARDTTSGVDLLKHAFDPIILKAMQYVRSVALNTQTDSRLTSKGPVMSKEQEEIRASFEGWYDAFLNSDRLLPGSWGMIRAEADMKYLVAIICIRACHFHDESVYDCFRVSFQRIVELVGLIVKGLSAVPSEPTNYKLDPMTHCLPFLEFVILKCRCLDIRYQAWQLVKKLATDESEPVVWGNLLLVGERIILKEHNIKIGEPNGFQVVEPNNTKIVETSCYYFGQFPLPTEAIRIKDYTTDRDFSGLGTVQRINTHTSTKAHYLARLLLRCGSGELSDLAKWLEGKSSSP</sequence>
<dbReference type="EMBL" id="BQXU01000074">
    <property type="protein sequence ID" value="GKT52624.1"/>
    <property type="molecule type" value="Genomic_DNA"/>
</dbReference>
<keyword evidence="3" id="KW-1185">Reference proteome</keyword>
<dbReference type="PANTHER" id="PTHR28027">
    <property type="entry name" value="TRANSCRIPTIONAL REGULATOR MIT1"/>
    <property type="match status" value="1"/>
</dbReference>
<reference evidence="2 3" key="1">
    <citation type="submission" date="2022-03" db="EMBL/GenBank/DDBJ databases">
        <title>Genome data of Colletotrichum spp.</title>
        <authorList>
            <person name="Utami Y.D."/>
            <person name="Hiruma K."/>
        </authorList>
    </citation>
    <scope>NUCLEOTIDE SEQUENCE [LARGE SCALE GENOMIC DNA]</scope>
    <source>
        <strain evidence="2 3">MAFF 239500</strain>
    </source>
</reference>
<feature type="compositionally biased region" description="Polar residues" evidence="1">
    <location>
        <begin position="255"/>
        <end position="266"/>
    </location>
</feature>
<gene>
    <name evidence="2" type="ORF">ColSpa_12805</name>
</gene>
<proteinExistence type="predicted"/>
<accession>A0AA37PI18</accession>
<dbReference type="Pfam" id="PF09729">
    <property type="entry name" value="Gti1_Pac2"/>
    <property type="match status" value="1"/>
</dbReference>
<dbReference type="Proteomes" id="UP001055115">
    <property type="component" value="Unassembled WGS sequence"/>
</dbReference>
<evidence type="ECO:0000256" key="1">
    <source>
        <dbReference type="SAM" id="MobiDB-lite"/>
    </source>
</evidence>
<organism evidence="2 3">
    <name type="scientific">Colletotrichum spaethianum</name>
    <dbReference type="NCBI Taxonomy" id="700344"/>
    <lineage>
        <taxon>Eukaryota</taxon>
        <taxon>Fungi</taxon>
        <taxon>Dikarya</taxon>
        <taxon>Ascomycota</taxon>
        <taxon>Pezizomycotina</taxon>
        <taxon>Sordariomycetes</taxon>
        <taxon>Hypocreomycetidae</taxon>
        <taxon>Glomerellales</taxon>
        <taxon>Glomerellaceae</taxon>
        <taxon>Colletotrichum</taxon>
        <taxon>Colletotrichum spaethianum species complex</taxon>
    </lineage>
</organism>
<dbReference type="RefSeq" id="XP_049134974.1">
    <property type="nucleotide sequence ID" value="XM_049279017.1"/>
</dbReference>
<dbReference type="AlphaFoldDB" id="A0AA37PI18"/>
<feature type="region of interest" description="Disordered" evidence="1">
    <location>
        <begin position="255"/>
        <end position="274"/>
    </location>
</feature>
<evidence type="ECO:0000313" key="3">
    <source>
        <dbReference type="Proteomes" id="UP001055115"/>
    </source>
</evidence>
<dbReference type="InterPro" id="IPR018608">
    <property type="entry name" value="Gti1/Pac2"/>
</dbReference>
<comment type="caution">
    <text evidence="2">The sequence shown here is derived from an EMBL/GenBank/DDBJ whole genome shotgun (WGS) entry which is preliminary data.</text>
</comment>
<dbReference type="PANTHER" id="PTHR28027:SF1">
    <property type="entry name" value="CAMP INDEPENDENT REGULATORY PROTEIN (AFU_ORTHOLOGUE AFUA_3G09640)"/>
    <property type="match status" value="1"/>
</dbReference>
<protein>
    <submittedName>
        <fullName evidence="2">cAMP-independent regulatory protein pac2</fullName>
    </submittedName>
</protein>